<dbReference type="InterPro" id="IPR036397">
    <property type="entry name" value="RNaseH_sf"/>
</dbReference>
<dbReference type="InterPro" id="IPR052929">
    <property type="entry name" value="RNase_H-like_EbsB-rel"/>
</dbReference>
<organism evidence="2 3">
    <name type="scientific">Lolium multiflorum</name>
    <name type="common">Italian ryegrass</name>
    <name type="synonym">Lolium perenne subsp. multiflorum</name>
    <dbReference type="NCBI Taxonomy" id="4521"/>
    <lineage>
        <taxon>Eukaryota</taxon>
        <taxon>Viridiplantae</taxon>
        <taxon>Streptophyta</taxon>
        <taxon>Embryophyta</taxon>
        <taxon>Tracheophyta</taxon>
        <taxon>Spermatophyta</taxon>
        <taxon>Magnoliopsida</taxon>
        <taxon>Liliopsida</taxon>
        <taxon>Poales</taxon>
        <taxon>Poaceae</taxon>
        <taxon>BOP clade</taxon>
        <taxon>Pooideae</taxon>
        <taxon>Poodae</taxon>
        <taxon>Poeae</taxon>
        <taxon>Poeae Chloroplast Group 2 (Poeae type)</taxon>
        <taxon>Loliodinae</taxon>
        <taxon>Loliinae</taxon>
        <taxon>Lolium</taxon>
    </lineage>
</organism>
<dbReference type="Pfam" id="PF13456">
    <property type="entry name" value="RVT_3"/>
    <property type="match status" value="1"/>
</dbReference>
<protein>
    <recommendedName>
        <fullName evidence="1">RNase H type-1 domain-containing protein</fullName>
    </recommendedName>
</protein>
<dbReference type="PANTHER" id="PTHR47074">
    <property type="entry name" value="BNAC02G40300D PROTEIN"/>
    <property type="match status" value="1"/>
</dbReference>
<dbReference type="InterPro" id="IPR002156">
    <property type="entry name" value="RNaseH_domain"/>
</dbReference>
<dbReference type="InterPro" id="IPR044730">
    <property type="entry name" value="RNase_H-like_dom_plant"/>
</dbReference>
<sequence length="260" mass="27538">MMWQPSASAVSLFPVETDDVQMLLVLRKKTASATNWWWRAAVEKGGEGDGEAHRGLMTRSALVEKRKGTGATKGTPRVRSSHPRWIAPPEGFAKFNVDAAVAKNTGGGAQGVVCRSAGGVFLGASSLVVAGISDPAILEALACREALALAEDLNIQKMVVASDCLQVINNIHGDFGGSYSHGGSLLVAGGAAAAAAYGAHHLSHGHGGGYYHRPAGYHQHHHYGGKFKKHHGHYGGKFKHGKHGRFGGKHGFFHGKLKWK</sequence>
<dbReference type="GO" id="GO:0004523">
    <property type="term" value="F:RNA-DNA hybrid ribonuclease activity"/>
    <property type="evidence" value="ECO:0007669"/>
    <property type="project" value="InterPro"/>
</dbReference>
<dbReference type="EMBL" id="JAUUTY010000004">
    <property type="protein sequence ID" value="KAK1647535.1"/>
    <property type="molecule type" value="Genomic_DNA"/>
</dbReference>
<dbReference type="Proteomes" id="UP001231189">
    <property type="component" value="Unassembled WGS sequence"/>
</dbReference>
<dbReference type="GO" id="GO:0003676">
    <property type="term" value="F:nucleic acid binding"/>
    <property type="evidence" value="ECO:0007669"/>
    <property type="project" value="InterPro"/>
</dbReference>
<dbReference type="Gene3D" id="3.30.420.10">
    <property type="entry name" value="Ribonuclease H-like superfamily/Ribonuclease H"/>
    <property type="match status" value="1"/>
</dbReference>
<evidence type="ECO:0000259" key="1">
    <source>
        <dbReference type="Pfam" id="PF13456"/>
    </source>
</evidence>
<feature type="domain" description="RNase H type-1" evidence="1">
    <location>
        <begin position="96"/>
        <end position="174"/>
    </location>
</feature>
<dbReference type="PANTHER" id="PTHR47074:SF73">
    <property type="entry name" value="OS04G0448401 PROTEIN"/>
    <property type="match status" value="1"/>
</dbReference>
<keyword evidence="3" id="KW-1185">Reference proteome</keyword>
<proteinExistence type="predicted"/>
<dbReference type="CDD" id="cd06222">
    <property type="entry name" value="RNase_H_like"/>
    <property type="match status" value="1"/>
</dbReference>
<comment type="caution">
    <text evidence="2">The sequence shown here is derived from an EMBL/GenBank/DDBJ whole genome shotgun (WGS) entry which is preliminary data.</text>
</comment>
<accession>A0AAD8SAR7</accession>
<name>A0AAD8SAR7_LOLMU</name>
<gene>
    <name evidence="2" type="ORF">QYE76_065340</name>
</gene>
<dbReference type="InterPro" id="IPR012337">
    <property type="entry name" value="RNaseH-like_sf"/>
</dbReference>
<evidence type="ECO:0000313" key="2">
    <source>
        <dbReference type="EMBL" id="KAK1647535.1"/>
    </source>
</evidence>
<dbReference type="SUPFAM" id="SSF53098">
    <property type="entry name" value="Ribonuclease H-like"/>
    <property type="match status" value="1"/>
</dbReference>
<evidence type="ECO:0000313" key="3">
    <source>
        <dbReference type="Proteomes" id="UP001231189"/>
    </source>
</evidence>
<dbReference type="AlphaFoldDB" id="A0AAD8SAR7"/>
<reference evidence="2" key="1">
    <citation type="submission" date="2023-07" db="EMBL/GenBank/DDBJ databases">
        <title>A chromosome-level genome assembly of Lolium multiflorum.</title>
        <authorList>
            <person name="Chen Y."/>
            <person name="Copetti D."/>
            <person name="Kolliker R."/>
            <person name="Studer B."/>
        </authorList>
    </citation>
    <scope>NUCLEOTIDE SEQUENCE</scope>
    <source>
        <strain evidence="2">02402/16</strain>
        <tissue evidence="2">Leaf</tissue>
    </source>
</reference>